<sequence length="266" mass="30250">GQLIRSPPRRRDRSLQRHRARAGQAVRTGRLRPRHRRRGRRRLGRHHRAREPGRERRGRAGRSRDRRRSRRALPADRRDRSSRRRRRPQRRGRPRRAVRRDPARGRAEDRRPQRALDRPPGQAHGARHGRSRSGSHPDHLVDSRDHARLVPGGLQRLEVLRPVVRPGAAQRAQGHRRHRHLAHAGTDGDRVLRARRHAGHEDRCGEEGRPRRCGSTGLRGDDGRRGARRGRVGVDQASGSRKPPPPRQRQGGGAPQDGGAGLGEGV</sequence>
<feature type="compositionally biased region" description="Basic residues" evidence="1">
    <location>
        <begin position="7"/>
        <end position="21"/>
    </location>
</feature>
<feature type="region of interest" description="Disordered" evidence="1">
    <location>
        <begin position="167"/>
        <end position="266"/>
    </location>
</feature>
<evidence type="ECO:0000256" key="1">
    <source>
        <dbReference type="SAM" id="MobiDB-lite"/>
    </source>
</evidence>
<feature type="region of interest" description="Disordered" evidence="1">
    <location>
        <begin position="1"/>
        <end position="143"/>
    </location>
</feature>
<feature type="compositionally biased region" description="Basic residues" evidence="1">
    <location>
        <begin position="29"/>
        <end position="49"/>
    </location>
</feature>
<evidence type="ECO:0000313" key="2">
    <source>
        <dbReference type="EMBL" id="CAA9489425.1"/>
    </source>
</evidence>
<feature type="compositionally biased region" description="Basic residues" evidence="1">
    <location>
        <begin position="173"/>
        <end position="182"/>
    </location>
</feature>
<feature type="compositionally biased region" description="Basic and acidic residues" evidence="1">
    <location>
        <begin position="199"/>
        <end position="210"/>
    </location>
</feature>
<dbReference type="EMBL" id="CADCVU010000059">
    <property type="protein sequence ID" value="CAA9489425.1"/>
    <property type="molecule type" value="Genomic_DNA"/>
</dbReference>
<feature type="non-terminal residue" evidence="2">
    <location>
        <position position="1"/>
    </location>
</feature>
<accession>A0A6J4SAT2</accession>
<feature type="compositionally biased region" description="Gly residues" evidence="1">
    <location>
        <begin position="250"/>
        <end position="266"/>
    </location>
</feature>
<proteinExistence type="predicted"/>
<name>A0A6J4SAT2_9ACTN</name>
<dbReference type="AlphaFoldDB" id="A0A6J4SAT2"/>
<gene>
    <name evidence="2" type="ORF">AVDCRST_MAG45-650</name>
</gene>
<organism evidence="2">
    <name type="scientific">uncultured Solirubrobacterales bacterium</name>
    <dbReference type="NCBI Taxonomy" id="768556"/>
    <lineage>
        <taxon>Bacteria</taxon>
        <taxon>Bacillati</taxon>
        <taxon>Actinomycetota</taxon>
        <taxon>Thermoleophilia</taxon>
        <taxon>Solirubrobacterales</taxon>
        <taxon>environmental samples</taxon>
    </lineage>
</organism>
<protein>
    <submittedName>
        <fullName evidence="2">Short-chain dehydrogenase/reductase SDR</fullName>
    </submittedName>
</protein>
<feature type="compositionally biased region" description="Basic and acidic residues" evidence="1">
    <location>
        <begin position="99"/>
        <end position="117"/>
    </location>
</feature>
<feature type="compositionally biased region" description="Basic residues" evidence="1">
    <location>
        <begin position="80"/>
        <end position="98"/>
    </location>
</feature>
<feature type="compositionally biased region" description="Basic residues" evidence="1">
    <location>
        <begin position="56"/>
        <end position="71"/>
    </location>
</feature>
<reference evidence="2" key="1">
    <citation type="submission" date="2020-02" db="EMBL/GenBank/DDBJ databases">
        <authorList>
            <person name="Meier V. D."/>
        </authorList>
    </citation>
    <scope>NUCLEOTIDE SEQUENCE</scope>
    <source>
        <strain evidence="2">AVDCRST_MAG45</strain>
    </source>
</reference>
<feature type="non-terminal residue" evidence="2">
    <location>
        <position position="266"/>
    </location>
</feature>